<accession>A0A3A5KYR2</accession>
<reference evidence="2 3" key="1">
    <citation type="submission" date="2018-09" db="EMBL/GenBank/DDBJ databases">
        <title>Mesorhizobium carmichaelinearum sp. nov. isolated from Carmichaelinea spp. root nodules in New Zealand.</title>
        <authorList>
            <person name="De Meyer S.E."/>
        </authorList>
    </citation>
    <scope>NUCLEOTIDE SEQUENCE [LARGE SCALE GENOMIC DNA]</scope>
    <source>
        <strain evidence="2 3">ICMP19557</strain>
    </source>
</reference>
<name>A0A3A5KYR2_9HYPH</name>
<gene>
    <name evidence="2" type="ORF">D3227_04785</name>
</gene>
<evidence type="ECO:0000313" key="3">
    <source>
        <dbReference type="Proteomes" id="UP000272706"/>
    </source>
</evidence>
<evidence type="ECO:0000256" key="1">
    <source>
        <dbReference type="SAM" id="MobiDB-lite"/>
    </source>
</evidence>
<dbReference type="EMBL" id="QZWZ01000002">
    <property type="protein sequence ID" value="RJT41998.1"/>
    <property type="molecule type" value="Genomic_DNA"/>
</dbReference>
<protein>
    <submittedName>
        <fullName evidence="2">Uncharacterized protein</fullName>
    </submittedName>
</protein>
<proteinExistence type="predicted"/>
<evidence type="ECO:0000313" key="2">
    <source>
        <dbReference type="EMBL" id="RJT41998.1"/>
    </source>
</evidence>
<comment type="caution">
    <text evidence="2">The sequence shown here is derived from an EMBL/GenBank/DDBJ whole genome shotgun (WGS) entry which is preliminary data.</text>
</comment>
<organism evidence="2 3">
    <name type="scientific">Mesorhizobium waimense</name>
    <dbReference type="NCBI Taxonomy" id="1300307"/>
    <lineage>
        <taxon>Bacteria</taxon>
        <taxon>Pseudomonadati</taxon>
        <taxon>Pseudomonadota</taxon>
        <taxon>Alphaproteobacteria</taxon>
        <taxon>Hyphomicrobiales</taxon>
        <taxon>Phyllobacteriaceae</taxon>
        <taxon>Mesorhizobium</taxon>
    </lineage>
</organism>
<keyword evidence="3" id="KW-1185">Reference proteome</keyword>
<dbReference type="Proteomes" id="UP000272706">
    <property type="component" value="Unassembled WGS sequence"/>
</dbReference>
<dbReference type="AlphaFoldDB" id="A0A3A5KYR2"/>
<feature type="region of interest" description="Disordered" evidence="1">
    <location>
        <begin position="1"/>
        <end position="35"/>
    </location>
</feature>
<dbReference type="RefSeq" id="WP_120012954.1">
    <property type="nucleotide sequence ID" value="NZ_QZWZ01000002.1"/>
</dbReference>
<feature type="compositionally biased region" description="Polar residues" evidence="1">
    <location>
        <begin position="1"/>
        <end position="11"/>
    </location>
</feature>
<dbReference type="OrthoDB" id="8451653at2"/>
<sequence length="69" mass="7143">MCMFNTPNQDEPTLPPETAAMREPDQGAVRAGVGKRATDKLRSGANTILTSGSGVTAAAPTDKKTLLGQ</sequence>